<sequence>MTFKGSKKRKKSYHHLVLLRQVILSVLKEARSQRENIFHSRCLVLEKQCSIIINGRSSVNVDSSRLSQSKEIVMDGQVSLTFTIENYVDEVMCDMMPMLVTIIFSGRP</sequence>
<evidence type="ECO:0000313" key="2">
    <source>
        <dbReference type="Proteomes" id="UP000257109"/>
    </source>
</evidence>
<accession>A0A371GME3</accession>
<evidence type="ECO:0000313" key="1">
    <source>
        <dbReference type="EMBL" id="RDX91686.1"/>
    </source>
</evidence>
<dbReference type="Proteomes" id="UP000257109">
    <property type="component" value="Unassembled WGS sequence"/>
</dbReference>
<dbReference type="PANTHER" id="PTHR35046">
    <property type="entry name" value="ZINC KNUCKLE (CCHC-TYPE) FAMILY PROTEIN"/>
    <property type="match status" value="1"/>
</dbReference>
<name>A0A371GME3_MUCPR</name>
<dbReference type="OrthoDB" id="1747743at2759"/>
<protein>
    <submittedName>
        <fullName evidence="1">Uncharacterized protein</fullName>
    </submittedName>
</protein>
<dbReference type="PANTHER" id="PTHR35046:SF9">
    <property type="entry name" value="RNA-DIRECTED DNA POLYMERASE"/>
    <property type="match status" value="1"/>
</dbReference>
<keyword evidence="2" id="KW-1185">Reference proteome</keyword>
<feature type="non-terminal residue" evidence="1">
    <location>
        <position position="1"/>
    </location>
</feature>
<organism evidence="1 2">
    <name type="scientific">Mucuna pruriens</name>
    <name type="common">Velvet bean</name>
    <name type="synonym">Dolichos pruriens</name>
    <dbReference type="NCBI Taxonomy" id="157652"/>
    <lineage>
        <taxon>Eukaryota</taxon>
        <taxon>Viridiplantae</taxon>
        <taxon>Streptophyta</taxon>
        <taxon>Embryophyta</taxon>
        <taxon>Tracheophyta</taxon>
        <taxon>Spermatophyta</taxon>
        <taxon>Magnoliopsida</taxon>
        <taxon>eudicotyledons</taxon>
        <taxon>Gunneridae</taxon>
        <taxon>Pentapetalae</taxon>
        <taxon>rosids</taxon>
        <taxon>fabids</taxon>
        <taxon>Fabales</taxon>
        <taxon>Fabaceae</taxon>
        <taxon>Papilionoideae</taxon>
        <taxon>50 kb inversion clade</taxon>
        <taxon>NPAAA clade</taxon>
        <taxon>indigoferoid/millettioid clade</taxon>
        <taxon>Phaseoleae</taxon>
        <taxon>Mucuna</taxon>
    </lineage>
</organism>
<comment type="caution">
    <text evidence="1">The sequence shown here is derived from an EMBL/GenBank/DDBJ whole genome shotgun (WGS) entry which is preliminary data.</text>
</comment>
<dbReference type="AlphaFoldDB" id="A0A371GME3"/>
<proteinExistence type="predicted"/>
<reference evidence="1" key="1">
    <citation type="submission" date="2018-05" db="EMBL/GenBank/DDBJ databases">
        <title>Draft genome of Mucuna pruriens seed.</title>
        <authorList>
            <person name="Nnadi N.E."/>
            <person name="Vos R."/>
            <person name="Hasami M.H."/>
            <person name="Devisetty U.K."/>
            <person name="Aguiy J.C."/>
        </authorList>
    </citation>
    <scope>NUCLEOTIDE SEQUENCE [LARGE SCALE GENOMIC DNA]</scope>
    <source>
        <strain evidence="1">JCA_2017</strain>
    </source>
</reference>
<gene>
    <name evidence="1" type="ORF">CR513_26295</name>
</gene>
<dbReference type="EMBL" id="QJKJ01005057">
    <property type="protein sequence ID" value="RDX91686.1"/>
    <property type="molecule type" value="Genomic_DNA"/>
</dbReference>